<evidence type="ECO:0000256" key="5">
    <source>
        <dbReference type="ARBA" id="ARBA00022839"/>
    </source>
</evidence>
<protein>
    <recommendedName>
        <fullName evidence="6">Exodeoxyribonuclease 7 small subunit</fullName>
        <ecNumber evidence="6">3.1.11.6</ecNumber>
    </recommendedName>
    <alternativeName>
        <fullName evidence="6">Exodeoxyribonuclease VII small subunit</fullName>
        <shortName evidence="6">Exonuclease VII small subunit</shortName>
    </alternativeName>
</protein>
<name>A0A6H3F9D3_9BACT</name>
<dbReference type="HAMAP" id="MF_00337">
    <property type="entry name" value="Exonuc_7_S"/>
    <property type="match status" value="1"/>
</dbReference>
<evidence type="ECO:0000256" key="7">
    <source>
        <dbReference type="SAM" id="MobiDB-lite"/>
    </source>
</evidence>
<sequence length="90" mass="9737">MSDDQEQSFEKKMARLQEIVTALESDDLPLEQGMALYREGMACSRFCRERLEKARHELELWQDGQAVPFGAAGGTEGGGAAGAADAGESE</sequence>
<comment type="subunit">
    <text evidence="6">Heterooligomer composed of large and small subunits.</text>
</comment>
<evidence type="ECO:0000256" key="2">
    <source>
        <dbReference type="ARBA" id="ARBA00022490"/>
    </source>
</evidence>
<evidence type="ECO:0000256" key="3">
    <source>
        <dbReference type="ARBA" id="ARBA00022722"/>
    </source>
</evidence>
<dbReference type="GO" id="GO:0009318">
    <property type="term" value="C:exodeoxyribonuclease VII complex"/>
    <property type="evidence" value="ECO:0007669"/>
    <property type="project" value="UniProtKB-UniRule"/>
</dbReference>
<evidence type="ECO:0000256" key="4">
    <source>
        <dbReference type="ARBA" id="ARBA00022801"/>
    </source>
</evidence>
<dbReference type="EC" id="3.1.11.6" evidence="6"/>
<dbReference type="SUPFAM" id="SSF116842">
    <property type="entry name" value="XseB-like"/>
    <property type="match status" value="1"/>
</dbReference>
<dbReference type="Pfam" id="PF02609">
    <property type="entry name" value="Exonuc_VII_S"/>
    <property type="match status" value="1"/>
</dbReference>
<dbReference type="PANTHER" id="PTHR34137">
    <property type="entry name" value="EXODEOXYRIBONUCLEASE 7 SMALL SUBUNIT"/>
    <property type="match status" value="1"/>
</dbReference>
<keyword evidence="5 6" id="KW-0269">Exonuclease</keyword>
<dbReference type="InterPro" id="IPR003761">
    <property type="entry name" value="Exonuc_VII_S"/>
</dbReference>
<comment type="subcellular location">
    <subcellularLocation>
        <location evidence="6">Cytoplasm</location>
    </subcellularLocation>
</comment>
<evidence type="ECO:0000256" key="1">
    <source>
        <dbReference type="ARBA" id="ARBA00009998"/>
    </source>
</evidence>
<comment type="catalytic activity">
    <reaction evidence="6">
        <text>Exonucleolytic cleavage in either 5'- to 3'- or 3'- to 5'-direction to yield nucleoside 5'-phosphates.</text>
        <dbReference type="EC" id="3.1.11.6"/>
    </reaction>
</comment>
<keyword evidence="2 6" id="KW-0963">Cytoplasm</keyword>
<keyword evidence="9" id="KW-1185">Reference proteome</keyword>
<comment type="similarity">
    <text evidence="1 6">Belongs to the XseB family.</text>
</comment>
<dbReference type="RefSeq" id="WP_118229237.1">
    <property type="nucleotide sequence ID" value="NZ_DBFBQU010000172.1"/>
</dbReference>
<keyword evidence="3 6" id="KW-0540">Nuclease</keyword>
<gene>
    <name evidence="6 8" type="primary">xseB</name>
    <name evidence="8" type="ORF">EB812_05805</name>
</gene>
<evidence type="ECO:0000256" key="6">
    <source>
        <dbReference type="HAMAP-Rule" id="MF_00337"/>
    </source>
</evidence>
<keyword evidence="4 6" id="KW-0378">Hydrolase</keyword>
<organism evidence="8 9">
    <name type="scientific">Desulfovibrio legallii</name>
    <dbReference type="NCBI Taxonomy" id="571438"/>
    <lineage>
        <taxon>Bacteria</taxon>
        <taxon>Pseudomonadati</taxon>
        <taxon>Thermodesulfobacteriota</taxon>
        <taxon>Desulfovibrionia</taxon>
        <taxon>Desulfovibrionales</taxon>
        <taxon>Desulfovibrionaceae</taxon>
        <taxon>Desulfovibrio</taxon>
    </lineage>
</organism>
<dbReference type="GO" id="GO:0005829">
    <property type="term" value="C:cytosol"/>
    <property type="evidence" value="ECO:0007669"/>
    <property type="project" value="TreeGrafter"/>
</dbReference>
<dbReference type="GO" id="GO:0008855">
    <property type="term" value="F:exodeoxyribonuclease VII activity"/>
    <property type="evidence" value="ECO:0007669"/>
    <property type="project" value="UniProtKB-UniRule"/>
</dbReference>
<dbReference type="AlphaFoldDB" id="A0A6H3F9D3"/>
<proteinExistence type="inferred from homology"/>
<comment type="function">
    <text evidence="6">Bidirectionally degrades single-stranded DNA into large acid-insoluble oligonucleotides, which are then degraded further into small acid-soluble oligonucleotides.</text>
</comment>
<dbReference type="EMBL" id="SIXC01000006">
    <property type="protein sequence ID" value="TBH79810.1"/>
    <property type="molecule type" value="Genomic_DNA"/>
</dbReference>
<accession>A0A6H3F9D3</accession>
<dbReference type="Gene3D" id="1.10.287.1040">
    <property type="entry name" value="Exonuclease VII, small subunit"/>
    <property type="match status" value="1"/>
</dbReference>
<feature type="compositionally biased region" description="Gly residues" evidence="7">
    <location>
        <begin position="71"/>
        <end position="81"/>
    </location>
</feature>
<evidence type="ECO:0000313" key="9">
    <source>
        <dbReference type="Proteomes" id="UP000292919"/>
    </source>
</evidence>
<comment type="caution">
    <text evidence="8">The sequence shown here is derived from an EMBL/GenBank/DDBJ whole genome shotgun (WGS) entry which is preliminary data.</text>
</comment>
<dbReference type="Proteomes" id="UP000292919">
    <property type="component" value="Unassembled WGS sequence"/>
</dbReference>
<dbReference type="GO" id="GO:0006308">
    <property type="term" value="P:DNA catabolic process"/>
    <property type="evidence" value="ECO:0007669"/>
    <property type="project" value="UniProtKB-UniRule"/>
</dbReference>
<feature type="region of interest" description="Disordered" evidence="7">
    <location>
        <begin position="67"/>
        <end position="90"/>
    </location>
</feature>
<reference evidence="8 9" key="1">
    <citation type="submission" date="2018-12" db="EMBL/GenBank/DDBJ databases">
        <title>First genome draft of Desulfovibrio legallis sp. nov.</title>
        <authorList>
            <person name="Ben Dhia O."/>
            <person name="Najjari A."/>
            <person name="Ferjani R."/>
            <person name="Fhoula I."/>
            <person name="Fardeau M.-L."/>
            <person name="Boudabbous A."/>
            <person name="Ouzari H.I."/>
        </authorList>
    </citation>
    <scope>NUCLEOTIDE SEQUENCE [LARGE SCALE GENOMIC DNA]</scope>
    <source>
        <strain evidence="8 9">H1T</strain>
    </source>
</reference>
<dbReference type="PANTHER" id="PTHR34137:SF1">
    <property type="entry name" value="EXODEOXYRIBONUCLEASE 7 SMALL SUBUNIT"/>
    <property type="match status" value="1"/>
</dbReference>
<dbReference type="NCBIfam" id="TIGR01280">
    <property type="entry name" value="xseB"/>
    <property type="match status" value="1"/>
</dbReference>
<evidence type="ECO:0000313" key="8">
    <source>
        <dbReference type="EMBL" id="TBH79810.1"/>
    </source>
</evidence>
<dbReference type="InterPro" id="IPR037004">
    <property type="entry name" value="Exonuc_VII_ssu_sf"/>
</dbReference>